<name>A0A4Y2V1J8_ARAVE</name>
<organism evidence="1 2">
    <name type="scientific">Araneus ventricosus</name>
    <name type="common">Orbweaver spider</name>
    <name type="synonym">Epeira ventricosa</name>
    <dbReference type="NCBI Taxonomy" id="182803"/>
    <lineage>
        <taxon>Eukaryota</taxon>
        <taxon>Metazoa</taxon>
        <taxon>Ecdysozoa</taxon>
        <taxon>Arthropoda</taxon>
        <taxon>Chelicerata</taxon>
        <taxon>Arachnida</taxon>
        <taxon>Araneae</taxon>
        <taxon>Araneomorphae</taxon>
        <taxon>Entelegynae</taxon>
        <taxon>Araneoidea</taxon>
        <taxon>Araneidae</taxon>
        <taxon>Araneus</taxon>
    </lineage>
</organism>
<evidence type="ECO:0000313" key="2">
    <source>
        <dbReference type="Proteomes" id="UP000499080"/>
    </source>
</evidence>
<sequence length="342" mass="38214">MQGNPPWADLWQGVHLGCDLWQGNPRLVGLAEITWTVTAGNPPWTNLAAGNPPLDRSRRRSTLDESLAVHLGRIFGRGNPPWTDLWQGELLGTRSLAGGSHGLVTAGNHGSFGRGIHLGRIFAVTLDASPWRENLPWTSLWQENPYLGRGQGESTLDASWRGIHMDRFCGKSQQRTCCGGGMPWTLLWQGSTWTFCGSLLDASVAESPWTSVGRRSTPWTLLWQGNHLGPSVAGGHLGCFCGRVHPDAPAVAGESPWTLLWQGVRAFCGRGIHLGRFTWQEITQALQWQESTLGCFLFGRRFLSGFLRFVIFWGDLHFGFLYLEIFERVFHTTRHFFGRYLC</sequence>
<protein>
    <submittedName>
        <fullName evidence="1">Uncharacterized protein</fullName>
    </submittedName>
</protein>
<proteinExistence type="predicted"/>
<keyword evidence="2" id="KW-1185">Reference proteome</keyword>
<dbReference type="AlphaFoldDB" id="A0A4Y2V1J8"/>
<gene>
    <name evidence="1" type="ORF">AVEN_183908_1</name>
</gene>
<evidence type="ECO:0000313" key="1">
    <source>
        <dbReference type="EMBL" id="GBO19099.1"/>
    </source>
</evidence>
<comment type="caution">
    <text evidence="1">The sequence shown here is derived from an EMBL/GenBank/DDBJ whole genome shotgun (WGS) entry which is preliminary data.</text>
</comment>
<accession>A0A4Y2V1J8</accession>
<reference evidence="1 2" key="1">
    <citation type="journal article" date="2019" name="Sci. Rep.">
        <title>Orb-weaving spider Araneus ventricosus genome elucidates the spidroin gene catalogue.</title>
        <authorList>
            <person name="Kono N."/>
            <person name="Nakamura H."/>
            <person name="Ohtoshi R."/>
            <person name="Moran D.A.P."/>
            <person name="Shinohara A."/>
            <person name="Yoshida Y."/>
            <person name="Fujiwara M."/>
            <person name="Mori M."/>
            <person name="Tomita M."/>
            <person name="Arakawa K."/>
        </authorList>
    </citation>
    <scope>NUCLEOTIDE SEQUENCE [LARGE SCALE GENOMIC DNA]</scope>
</reference>
<dbReference type="Proteomes" id="UP000499080">
    <property type="component" value="Unassembled WGS sequence"/>
</dbReference>
<dbReference type="EMBL" id="BGPR01042626">
    <property type="protein sequence ID" value="GBO19099.1"/>
    <property type="molecule type" value="Genomic_DNA"/>
</dbReference>